<proteinExistence type="inferred from homology"/>
<keyword evidence="5 8" id="KW-0472">Membrane</keyword>
<feature type="transmembrane region" description="Helical" evidence="8">
    <location>
        <begin position="1031"/>
        <end position="1055"/>
    </location>
</feature>
<organism evidence="9 10">
    <name type="scientific">Phytophthora rubi</name>
    <dbReference type="NCBI Taxonomy" id="129364"/>
    <lineage>
        <taxon>Eukaryota</taxon>
        <taxon>Sar</taxon>
        <taxon>Stramenopiles</taxon>
        <taxon>Oomycota</taxon>
        <taxon>Peronosporomycetes</taxon>
        <taxon>Peronosporales</taxon>
        <taxon>Peronosporaceae</taxon>
        <taxon>Phytophthora</taxon>
    </lineage>
</organism>
<feature type="transmembrane region" description="Helical" evidence="8">
    <location>
        <begin position="926"/>
        <end position="949"/>
    </location>
</feature>
<evidence type="ECO:0000256" key="2">
    <source>
        <dbReference type="ARBA" id="ARBA00007168"/>
    </source>
</evidence>
<gene>
    <name evidence="9" type="ORF">PR001_g2912</name>
</gene>
<evidence type="ECO:0000256" key="5">
    <source>
        <dbReference type="ARBA" id="ARBA00023136"/>
    </source>
</evidence>
<dbReference type="InterPro" id="IPR027417">
    <property type="entry name" value="P-loop_NTPase"/>
</dbReference>
<feature type="transmembrane region" description="Helical" evidence="8">
    <location>
        <begin position="147"/>
        <end position="171"/>
    </location>
</feature>
<evidence type="ECO:0000256" key="1">
    <source>
        <dbReference type="ARBA" id="ARBA00004141"/>
    </source>
</evidence>
<keyword evidence="4 8" id="KW-1133">Transmembrane helix</keyword>
<evidence type="ECO:0000256" key="7">
    <source>
        <dbReference type="SAM" id="MobiDB-lite"/>
    </source>
</evidence>
<dbReference type="InterPro" id="IPR007603">
    <property type="entry name" value="Choline_transptr-like"/>
</dbReference>
<feature type="region of interest" description="Disordered" evidence="7">
    <location>
        <begin position="1136"/>
        <end position="1184"/>
    </location>
</feature>
<evidence type="ECO:0000313" key="10">
    <source>
        <dbReference type="Proteomes" id="UP000429607"/>
    </source>
</evidence>
<reference evidence="9 10" key="1">
    <citation type="submission" date="2018-09" db="EMBL/GenBank/DDBJ databases">
        <title>Genomic investigation of the strawberry pathogen Phytophthora fragariae indicates pathogenicity is determined by transcriptional variation in three key races.</title>
        <authorList>
            <person name="Adams T.M."/>
            <person name="Armitage A.D."/>
            <person name="Sobczyk M.K."/>
            <person name="Bates H.J."/>
            <person name="Dunwell J.M."/>
            <person name="Nellist C.F."/>
            <person name="Harrison R.J."/>
        </authorList>
    </citation>
    <scope>NUCLEOTIDE SEQUENCE [LARGE SCALE GENOMIC DNA]</scope>
    <source>
        <strain evidence="9 10">SCRP249</strain>
    </source>
</reference>
<dbReference type="PANTHER" id="PTHR12385">
    <property type="entry name" value="CHOLINE TRANSPORTER-LIKE (SLC FAMILY 44)"/>
    <property type="match status" value="1"/>
</dbReference>
<feature type="transmembrane region" description="Helical" evidence="8">
    <location>
        <begin position="701"/>
        <end position="725"/>
    </location>
</feature>
<evidence type="ECO:0000256" key="6">
    <source>
        <dbReference type="ARBA" id="ARBA00023180"/>
    </source>
</evidence>
<accession>A0A6A3PAY2</accession>
<evidence type="ECO:0000256" key="8">
    <source>
        <dbReference type="SAM" id="Phobius"/>
    </source>
</evidence>
<dbReference type="EMBL" id="QXFV01000105">
    <property type="protein sequence ID" value="KAE9049860.1"/>
    <property type="molecule type" value="Genomic_DNA"/>
</dbReference>
<evidence type="ECO:0000313" key="9">
    <source>
        <dbReference type="EMBL" id="KAE9049860.1"/>
    </source>
</evidence>
<keyword evidence="6" id="KW-0325">Glycoprotein</keyword>
<dbReference type="GO" id="GO:0016020">
    <property type="term" value="C:membrane"/>
    <property type="evidence" value="ECO:0007669"/>
    <property type="project" value="UniProtKB-SubCell"/>
</dbReference>
<dbReference type="GO" id="GO:0022857">
    <property type="term" value="F:transmembrane transporter activity"/>
    <property type="evidence" value="ECO:0007669"/>
    <property type="project" value="InterPro"/>
</dbReference>
<dbReference type="SUPFAM" id="SSF52540">
    <property type="entry name" value="P-loop containing nucleoside triphosphate hydrolases"/>
    <property type="match status" value="1"/>
</dbReference>
<protein>
    <submittedName>
        <fullName evidence="9">Uncharacterized protein</fullName>
    </submittedName>
</protein>
<dbReference type="AlphaFoldDB" id="A0A6A3PAY2"/>
<dbReference type="Proteomes" id="UP000429607">
    <property type="component" value="Unassembled WGS sequence"/>
</dbReference>
<feature type="transmembrane region" description="Helical" evidence="8">
    <location>
        <begin position="767"/>
        <end position="786"/>
    </location>
</feature>
<feature type="transmembrane region" description="Helical" evidence="8">
    <location>
        <begin position="807"/>
        <end position="836"/>
    </location>
</feature>
<name>A0A6A3PAY2_9STRA</name>
<dbReference type="Pfam" id="PF04515">
    <property type="entry name" value="Choline_transpo"/>
    <property type="match status" value="1"/>
</dbReference>
<feature type="transmembrane region" description="Helical" evidence="8">
    <location>
        <begin position="997"/>
        <end position="1019"/>
    </location>
</feature>
<evidence type="ECO:0000256" key="4">
    <source>
        <dbReference type="ARBA" id="ARBA00022989"/>
    </source>
</evidence>
<feature type="transmembrane region" description="Helical" evidence="8">
    <location>
        <begin position="887"/>
        <end position="905"/>
    </location>
</feature>
<feature type="transmembrane region" description="Helical" evidence="8">
    <location>
        <begin position="674"/>
        <end position="695"/>
    </location>
</feature>
<comment type="caution">
    <text evidence="9">The sequence shown here is derived from an EMBL/GenBank/DDBJ whole genome shotgun (WGS) entry which is preliminary data.</text>
</comment>
<feature type="compositionally biased region" description="Basic and acidic residues" evidence="7">
    <location>
        <begin position="1174"/>
        <end position="1184"/>
    </location>
</feature>
<feature type="transmembrane region" description="Helical" evidence="8">
    <location>
        <begin position="1076"/>
        <end position="1101"/>
    </location>
</feature>
<comment type="similarity">
    <text evidence="2">Belongs to the CTL (choline transporter-like) family.</text>
</comment>
<keyword evidence="3 8" id="KW-0812">Transmembrane</keyword>
<comment type="subcellular location">
    <subcellularLocation>
        <location evidence="1">Membrane</location>
        <topology evidence="1">Multi-pass membrane protein</topology>
    </subcellularLocation>
</comment>
<evidence type="ECO:0000256" key="3">
    <source>
        <dbReference type="ARBA" id="ARBA00022692"/>
    </source>
</evidence>
<dbReference type="PANTHER" id="PTHR12385:SF14">
    <property type="entry name" value="CHOLINE TRANSPORTER-LIKE 2"/>
    <property type="match status" value="1"/>
</dbReference>
<sequence>MTREVWFELVDIEGNALTDRVKELADTANVADLRDAVFARMSPALPEKFVAAYLTVFKNRAATKALGEDELIGSSGGSKQDALIVVVPAQRRVVMDEQPPHKKARLSTVINDEDIESIGHNLDIDEWHESLEIFKVFKALMEAKLNVVFVGTPGVGKSTLVVLFAFYLALIQKKRVVLFRKQKGKGVSMLYLDAENKRYWRKEEVGISDIELVENRDFELCLDGLAYDDVRDHFGTLARFRMLATSVQYPMKDDDTPVLRRCLVPFWSLSDLRAVGAHVQWTEQQIKDRYFSSGGNLRDFLSEREIVESSIDQTVKSIEPVDAALFNTQYRDPSDRQVDRLRMTGIRANDHRELNKFLYSKHWVYVTTSEYALRQLGNIVKPSYYEELWSKGCMLGDDGLMDIAFENYVHTLARNGMKIELRVRAYDRVKARHHTYDSLQFEAKSCRNDGIDATECDAAIKRLASSSDEYWYPSRRSLETIDCVAKLNMGGQPNMDTCTQWSHYPPSEPNSLIYGKDYNGNVCGEGNYSNARFTTYPRLNEDLLVAAAKGVSPANAKFFGVCVESCPMAGSKICTYGNETCWVVAQDTEAAFFRCLPVASTNETILEEICIDPEGADPACTVDLFEAGKCDIVCNTKRAHKEVWEVEATGGTSPLLSQLQGNLQVLGRFLNDMYAARSVVLLFGGLGALILGILWLIVLQFFAGCVVWLTCSLVLIGLVLLCLFCSVRSDLISSEQLGGLSFMNATTIDTTALAVTSDENTKLQFKAAAYVSWVVTGIVFLLLIAMRKRLKIAIAIIRESSKAIQKLPMLLIWPVVPTAFFVGLVIYCVAVAAYLLSSDDLTSAVKESAATFNVTTELSAAEELPAKKLQQVLLAFHVFGFLWTNQLLQAISICVIAGSVAQFYWTPPSDNGKRTLDARFPIARALGYTLRFSLGSLCFGSFIVAFVQFLRIMLEYLDRNTKQIQQSNRMVRVALLSVKCCLWCFEKCIKFLSKNAYILIAMKGSSFCAASARSFKLIFKNMARVAVVNSISFFLLFLIKLTVTLAVGLAVFALLSKSSSLSLSADQLSLLGGETVTSPLAPVVVACVLAWLVASAFVNVYDAAIDTILLCFCEDTELHGDTSSEFMSKELQRIMGGDAPNREGKEGKPQLIQVAPRGEGKSTSPPGSPARFETPVERMEETDI</sequence>